<evidence type="ECO:0000256" key="4">
    <source>
        <dbReference type="ARBA" id="ARBA00022833"/>
    </source>
</evidence>
<evidence type="ECO:0000256" key="3">
    <source>
        <dbReference type="ARBA" id="ARBA00022771"/>
    </source>
</evidence>
<dbReference type="Proteomes" id="UP001063166">
    <property type="component" value="Unassembled WGS sequence"/>
</dbReference>
<dbReference type="GO" id="GO:0008270">
    <property type="term" value="F:zinc ion binding"/>
    <property type="evidence" value="ECO:0007669"/>
    <property type="project" value="UniProtKB-KW"/>
</dbReference>
<dbReference type="GO" id="GO:0005634">
    <property type="term" value="C:nucleus"/>
    <property type="evidence" value="ECO:0007669"/>
    <property type="project" value="UniProtKB-SubCell"/>
</dbReference>
<keyword evidence="4" id="KW-0862">Zinc</keyword>
<evidence type="ECO:0000256" key="2">
    <source>
        <dbReference type="ARBA" id="ARBA00022723"/>
    </source>
</evidence>
<keyword evidence="8" id="KW-1185">Reference proteome</keyword>
<organism evidence="7 8">
    <name type="scientific">Lyophyllum shimeji</name>
    <name type="common">Hon-shimeji</name>
    <name type="synonym">Tricholoma shimeji</name>
    <dbReference type="NCBI Taxonomy" id="47721"/>
    <lineage>
        <taxon>Eukaryota</taxon>
        <taxon>Fungi</taxon>
        <taxon>Dikarya</taxon>
        <taxon>Basidiomycota</taxon>
        <taxon>Agaricomycotina</taxon>
        <taxon>Agaricomycetes</taxon>
        <taxon>Agaricomycetidae</taxon>
        <taxon>Agaricales</taxon>
        <taxon>Tricholomatineae</taxon>
        <taxon>Lyophyllaceae</taxon>
        <taxon>Lyophyllum</taxon>
    </lineage>
</organism>
<feature type="region of interest" description="Disordered" evidence="6">
    <location>
        <begin position="1"/>
        <end position="77"/>
    </location>
</feature>
<reference evidence="7" key="1">
    <citation type="submission" date="2022-07" db="EMBL/GenBank/DDBJ databases">
        <title>The genome of Lyophyllum shimeji provides insight into the initial evolution of ectomycorrhizal fungal genome.</title>
        <authorList>
            <person name="Kobayashi Y."/>
            <person name="Shibata T."/>
            <person name="Hirakawa H."/>
            <person name="Shigenobu S."/>
            <person name="Nishiyama T."/>
            <person name="Yamada A."/>
            <person name="Hasebe M."/>
            <person name="Kawaguchi M."/>
        </authorList>
    </citation>
    <scope>NUCLEOTIDE SEQUENCE</scope>
    <source>
        <strain evidence="7">AT787</strain>
    </source>
</reference>
<sequence length="681" mass="78028">MVEDSDEDQESDIEITHVRTRKTSSTVSAPSDNEDEEVLPSVPRRSASRSSMVDSSHARESDDEGSERAEEDRSDVDDEELINKLRLKWGAPVYAFFEPIPEVEWRTVQPRKGSKMFRRRYFKFKCIATHCTAKGKNGRYVVRAASGSDKSSTKNLRRHVEECWKARDILKGRDNRLRDGSILKAFEEKTVLAKPRYSGNPPTKAEIKADHVRWVCESKRPFEIVNDEGYHRLMKTGRPHHYIPSVSTVRRDLRVAFAKCRHFVSRILQKHQGALHFGTDTWTSPNHRAFIALIVHLEVDGKAKSWCLDVVELPRSHTGLALAEAFTNVLKEYGIAEKKLACVCDNATPNDVMVDSFDQWIPNDPGQANRVRCFCHVINLVSKSILALFDSPKKNDEKKTTKGKGQKKRKGAQEVEEEGIEEDDIEMEDVEGLDVDGFDVDEAQLAELEAGIEVEEAVAQDEEAERGEEKDNVEGWVDERKAMSATEQAELRKDVLPTRRMLVKIRKIAYSVKNSSTILLPLWHRLCREHGVAFKMLPRDVKTRWNSTYDMLKVAYDYRKVVDALTDQRSANLRDYEVSEEEWKLARQLVEVLEVFKESTEFFSRKDEAYLSNVIPAMDIVDDALATAISEKTYNKSILAAIKIGKCTLNRYYSKTDMSELYRVAMVLDPRYKLEYFRNAG</sequence>
<name>A0A9P3PQ85_LYOSH</name>
<evidence type="ECO:0000313" key="8">
    <source>
        <dbReference type="Proteomes" id="UP001063166"/>
    </source>
</evidence>
<feature type="compositionally biased region" description="Basic and acidic residues" evidence="6">
    <location>
        <begin position="56"/>
        <end position="71"/>
    </location>
</feature>
<feature type="compositionally biased region" description="Basic residues" evidence="6">
    <location>
        <begin position="401"/>
        <end position="410"/>
    </location>
</feature>
<comment type="caution">
    <text evidence="7">The sequence shown here is derived from an EMBL/GenBank/DDBJ whole genome shotgun (WGS) entry which is preliminary data.</text>
</comment>
<keyword evidence="3" id="KW-0863">Zinc-finger</keyword>
<keyword evidence="2" id="KW-0479">Metal-binding</keyword>
<comment type="subcellular location">
    <subcellularLocation>
        <location evidence="1">Nucleus</location>
    </subcellularLocation>
</comment>
<gene>
    <name evidence="7" type="ORF">LshimejAT787_0805130</name>
</gene>
<evidence type="ECO:0000256" key="6">
    <source>
        <dbReference type="SAM" id="MobiDB-lite"/>
    </source>
</evidence>
<feature type="compositionally biased region" description="Acidic residues" evidence="6">
    <location>
        <begin position="414"/>
        <end position="426"/>
    </location>
</feature>
<accession>A0A9P3PQ85</accession>
<dbReference type="PANTHER" id="PTHR46481:SF10">
    <property type="entry name" value="ZINC FINGER BED DOMAIN-CONTAINING PROTEIN 39"/>
    <property type="match status" value="1"/>
</dbReference>
<dbReference type="OrthoDB" id="3359487at2759"/>
<dbReference type="SUPFAM" id="SSF140996">
    <property type="entry name" value="Hermes dimerisation domain"/>
    <property type="match status" value="1"/>
</dbReference>
<dbReference type="PANTHER" id="PTHR46481">
    <property type="entry name" value="ZINC FINGER BED DOMAIN-CONTAINING PROTEIN 4"/>
    <property type="match status" value="1"/>
</dbReference>
<dbReference type="SUPFAM" id="SSF53098">
    <property type="entry name" value="Ribonuclease H-like"/>
    <property type="match status" value="1"/>
</dbReference>
<evidence type="ECO:0000256" key="1">
    <source>
        <dbReference type="ARBA" id="ARBA00004123"/>
    </source>
</evidence>
<dbReference type="InterPro" id="IPR012337">
    <property type="entry name" value="RNaseH-like_sf"/>
</dbReference>
<feature type="region of interest" description="Disordered" evidence="6">
    <location>
        <begin position="394"/>
        <end position="426"/>
    </location>
</feature>
<dbReference type="InterPro" id="IPR052035">
    <property type="entry name" value="ZnF_BED_domain_contain"/>
</dbReference>
<feature type="compositionally biased region" description="Acidic residues" evidence="6">
    <location>
        <begin position="1"/>
        <end position="13"/>
    </location>
</feature>
<dbReference type="AlphaFoldDB" id="A0A9P3PQ85"/>
<evidence type="ECO:0000256" key="5">
    <source>
        <dbReference type="ARBA" id="ARBA00023242"/>
    </source>
</evidence>
<protein>
    <submittedName>
        <fullName evidence="7">Uncharacterized protein</fullName>
    </submittedName>
</protein>
<proteinExistence type="predicted"/>
<keyword evidence="5" id="KW-0539">Nucleus</keyword>
<feature type="compositionally biased region" description="Low complexity" evidence="6">
    <location>
        <begin position="44"/>
        <end position="55"/>
    </location>
</feature>
<dbReference type="EMBL" id="BRPK01000008">
    <property type="protein sequence ID" value="GLB40642.1"/>
    <property type="molecule type" value="Genomic_DNA"/>
</dbReference>
<evidence type="ECO:0000313" key="7">
    <source>
        <dbReference type="EMBL" id="GLB40642.1"/>
    </source>
</evidence>